<dbReference type="SUPFAM" id="SSF56235">
    <property type="entry name" value="N-terminal nucleophile aminohydrolases (Ntn hydrolases)"/>
    <property type="match status" value="1"/>
</dbReference>
<sequence>MLAEGGNAVDACIAAAFASAVTESPLTGPGSGGFMLIHRARDRSTRIADFFVTTPGLGLDHLRGGAMKTVDVGFGGDNETKQLFRIGEASCAVPGTILGLATTHKAFGKLPWAELVAPAIEFARAGVVLSREQAHLQLLLDPILRLTDEGRKIYSPHGNRFVAGQTMAFNDLADTLEAIQKEGAAAFYRGERAHAMVTTIREGGGDLTQADLDAFRVIWRQPVRATFRGHEFLSNPPPSSGAVLIAYGLAILERLGDTRQGSAEAIATIAEVMREQTRARGGSFASELHRGGLASRLLADSEIAAAINRITERAPAVTEHAPYGGTTHVSVIDGDGNAASLSTSTGSGSGVIIPGTGIYMNNMLGEYDLVVGHTPRPGRRLTSMMSPSVALDPSGRTRLVVGSAGSARLRGAIMQIVVNVIQHGMGVEDAIAAPRVHVDEPHLHCEGGHDQAELDRLEEQGYDVVRWRRRNLFFGGAAGVEVRADGTLAAAGDPRRGGAGFVVSA</sequence>
<dbReference type="Gene3D" id="1.10.246.130">
    <property type="match status" value="1"/>
</dbReference>
<keyword evidence="3" id="KW-0865">Zymogen</keyword>
<dbReference type="Gene3D" id="3.60.20.40">
    <property type="match status" value="1"/>
</dbReference>
<evidence type="ECO:0000256" key="3">
    <source>
        <dbReference type="ARBA" id="ARBA00023145"/>
    </source>
</evidence>
<dbReference type="AlphaFoldDB" id="A0A6J6PM40"/>
<reference evidence="4" key="1">
    <citation type="submission" date="2020-05" db="EMBL/GenBank/DDBJ databases">
        <authorList>
            <person name="Chiriac C."/>
            <person name="Salcher M."/>
            <person name="Ghai R."/>
            <person name="Kavagutti S V."/>
        </authorList>
    </citation>
    <scope>NUCLEOTIDE SEQUENCE</scope>
</reference>
<dbReference type="GO" id="GO:0016740">
    <property type="term" value="F:transferase activity"/>
    <property type="evidence" value="ECO:0007669"/>
    <property type="project" value="UniProtKB-KW"/>
</dbReference>
<evidence type="ECO:0000313" key="4">
    <source>
        <dbReference type="EMBL" id="CAB4700551.1"/>
    </source>
</evidence>
<dbReference type="GO" id="GO:0016787">
    <property type="term" value="F:hydrolase activity"/>
    <property type="evidence" value="ECO:0007669"/>
    <property type="project" value="UniProtKB-KW"/>
</dbReference>
<dbReference type="Pfam" id="PF01019">
    <property type="entry name" value="G_glu_transpept"/>
    <property type="match status" value="1"/>
</dbReference>
<dbReference type="InterPro" id="IPR043138">
    <property type="entry name" value="GGT_lsub"/>
</dbReference>
<name>A0A6J6PM40_9ZZZZ</name>
<accession>A0A6J6PM40</accession>
<dbReference type="PANTHER" id="PTHR43199">
    <property type="entry name" value="GLUTATHIONE HYDROLASE"/>
    <property type="match status" value="1"/>
</dbReference>
<proteinExistence type="predicted"/>
<dbReference type="InterPro" id="IPR043137">
    <property type="entry name" value="GGT_ssub_C"/>
</dbReference>
<organism evidence="4">
    <name type="scientific">freshwater metagenome</name>
    <dbReference type="NCBI Taxonomy" id="449393"/>
    <lineage>
        <taxon>unclassified sequences</taxon>
        <taxon>metagenomes</taxon>
        <taxon>ecological metagenomes</taxon>
    </lineage>
</organism>
<dbReference type="EMBL" id="CAEZXP010000004">
    <property type="protein sequence ID" value="CAB4700551.1"/>
    <property type="molecule type" value="Genomic_DNA"/>
</dbReference>
<evidence type="ECO:0000256" key="2">
    <source>
        <dbReference type="ARBA" id="ARBA00022801"/>
    </source>
</evidence>
<keyword evidence="1" id="KW-0808">Transferase</keyword>
<gene>
    <name evidence="4" type="ORF">UFOPK2399_01317</name>
</gene>
<dbReference type="InterPro" id="IPR051792">
    <property type="entry name" value="GGT_bact"/>
</dbReference>
<keyword evidence="2" id="KW-0378">Hydrolase</keyword>
<dbReference type="PANTHER" id="PTHR43199:SF1">
    <property type="entry name" value="GLUTATHIONE HYDROLASE PROENZYME"/>
    <property type="match status" value="1"/>
</dbReference>
<dbReference type="InterPro" id="IPR029055">
    <property type="entry name" value="Ntn_hydrolases_N"/>
</dbReference>
<protein>
    <submittedName>
        <fullName evidence="4">Unannotated protein</fullName>
    </submittedName>
</protein>
<dbReference type="PRINTS" id="PR01210">
    <property type="entry name" value="GGTRANSPTASE"/>
</dbReference>
<evidence type="ECO:0000256" key="1">
    <source>
        <dbReference type="ARBA" id="ARBA00022679"/>
    </source>
</evidence>